<dbReference type="SUPFAM" id="SSF52833">
    <property type="entry name" value="Thioredoxin-like"/>
    <property type="match status" value="1"/>
</dbReference>
<dbReference type="PANTHER" id="PTHR42943:SF2">
    <property type="entry name" value="GLUTATHIONE S-TRANSFERASE KAPPA 1"/>
    <property type="match status" value="1"/>
</dbReference>
<name>A0ABS8KWG7_9HYPH</name>
<dbReference type="PANTHER" id="PTHR42943">
    <property type="entry name" value="GLUTATHIONE S-TRANSFERASE KAPPA"/>
    <property type="match status" value="1"/>
</dbReference>
<dbReference type="InterPro" id="IPR036249">
    <property type="entry name" value="Thioredoxin-like_sf"/>
</dbReference>
<dbReference type="InterPro" id="IPR051924">
    <property type="entry name" value="GST_Kappa/NadH"/>
</dbReference>
<dbReference type="EMBL" id="JAJISD010000005">
    <property type="protein sequence ID" value="MCC8429993.1"/>
    <property type="molecule type" value="Genomic_DNA"/>
</dbReference>
<feature type="domain" description="DSBA-like thioredoxin" evidence="2">
    <location>
        <begin position="5"/>
        <end position="190"/>
    </location>
</feature>
<dbReference type="PIRSF" id="PIRSF006386">
    <property type="entry name" value="HCCAis_GSTk"/>
    <property type="match status" value="1"/>
</dbReference>
<dbReference type="InterPro" id="IPR001853">
    <property type="entry name" value="DSBA-like_thioredoxin_dom"/>
</dbReference>
<evidence type="ECO:0000313" key="3">
    <source>
        <dbReference type="EMBL" id="MCC8429993.1"/>
    </source>
</evidence>
<dbReference type="InterPro" id="IPR014440">
    <property type="entry name" value="HCCAis_GSTk"/>
</dbReference>
<dbReference type="InterPro" id="IPR044087">
    <property type="entry name" value="NahD-like"/>
</dbReference>
<sequence length="208" mass="23027">MAQRVIDYWFTTGSTHNYLTAMRLPDVAAATGVAFRWRPFDLRTLFDERGYFPFPKGSPKTAYMFRDIERRAAARGIPIALPVPYPLPDSMTANLVALLGIREGWGIDYIRAAYRRWFQEGQPAGTDPNLSASLAEIGQDRERVLSLATAAANRDALTAETDVARSIGLVGSPSFVVDGEVFWGDDRLEDAVTWARHGTLACATPTRD</sequence>
<dbReference type="RefSeq" id="WP_230551184.1">
    <property type="nucleotide sequence ID" value="NZ_JAJISD010000005.1"/>
</dbReference>
<dbReference type="Gene3D" id="3.40.30.10">
    <property type="entry name" value="Glutaredoxin"/>
    <property type="match status" value="1"/>
</dbReference>
<dbReference type="Proteomes" id="UP001198862">
    <property type="component" value="Unassembled WGS sequence"/>
</dbReference>
<comment type="similarity">
    <text evidence="1">Belongs to the GST superfamily. NadH family.</text>
</comment>
<dbReference type="EC" id="5.99.1.4" evidence="1"/>
<evidence type="ECO:0000313" key="4">
    <source>
        <dbReference type="Proteomes" id="UP001198862"/>
    </source>
</evidence>
<evidence type="ECO:0000259" key="2">
    <source>
        <dbReference type="Pfam" id="PF01323"/>
    </source>
</evidence>
<comment type="caution">
    <text evidence="3">The sequence shown here is derived from an EMBL/GenBank/DDBJ whole genome shotgun (WGS) entry which is preliminary data.</text>
</comment>
<dbReference type="GO" id="GO:0016853">
    <property type="term" value="F:isomerase activity"/>
    <property type="evidence" value="ECO:0007669"/>
    <property type="project" value="UniProtKB-KW"/>
</dbReference>
<keyword evidence="1 3" id="KW-0413">Isomerase</keyword>
<proteinExistence type="inferred from homology"/>
<reference evidence="3 4" key="1">
    <citation type="submission" date="2021-11" db="EMBL/GenBank/DDBJ databases">
        <authorList>
            <person name="Lee D.-H."/>
            <person name="Kim S.-B."/>
        </authorList>
    </citation>
    <scope>NUCLEOTIDE SEQUENCE [LARGE SCALE GENOMIC DNA]</scope>
    <source>
        <strain evidence="3 4">KCTC 52223</strain>
    </source>
</reference>
<accession>A0ABS8KWG7</accession>
<dbReference type="Pfam" id="PF01323">
    <property type="entry name" value="DSBA"/>
    <property type="match status" value="1"/>
</dbReference>
<keyword evidence="4" id="KW-1185">Reference proteome</keyword>
<evidence type="ECO:0000256" key="1">
    <source>
        <dbReference type="PIRNR" id="PIRNR006386"/>
    </source>
</evidence>
<protein>
    <recommendedName>
        <fullName evidence="1">2-hydroxychromene-2-carboxylate isomerase</fullName>
        <ecNumber evidence="1">5.99.1.4</ecNumber>
    </recommendedName>
</protein>
<gene>
    <name evidence="3" type="ORF">LJ725_13515</name>
</gene>
<comment type="catalytic activity">
    <reaction evidence="1">
        <text>2-hydroxychromene-2-carboxylate = (3E)-4-(2-hydroxyphenyl)-2-oxobut-3-enoate</text>
        <dbReference type="Rhea" id="RHEA:27401"/>
        <dbReference type="ChEBI" id="CHEBI:59350"/>
        <dbReference type="ChEBI" id="CHEBI:59353"/>
        <dbReference type="EC" id="5.99.1.4"/>
    </reaction>
</comment>
<dbReference type="CDD" id="cd03022">
    <property type="entry name" value="DsbA_HCCA_Iso"/>
    <property type="match status" value="1"/>
</dbReference>
<organism evidence="3 4">
    <name type="scientific">Reyranella aquatilis</name>
    <dbReference type="NCBI Taxonomy" id="2035356"/>
    <lineage>
        <taxon>Bacteria</taxon>
        <taxon>Pseudomonadati</taxon>
        <taxon>Pseudomonadota</taxon>
        <taxon>Alphaproteobacteria</taxon>
        <taxon>Hyphomicrobiales</taxon>
        <taxon>Reyranellaceae</taxon>
        <taxon>Reyranella</taxon>
    </lineage>
</organism>